<name>A0A1D9PYM4_SCLS1</name>
<feature type="region of interest" description="Disordered" evidence="1">
    <location>
        <begin position="517"/>
        <end position="546"/>
    </location>
</feature>
<dbReference type="EMBL" id="CP017816">
    <property type="protein sequence ID" value="APA07652.1"/>
    <property type="molecule type" value="Genomic_DNA"/>
</dbReference>
<feature type="region of interest" description="Disordered" evidence="1">
    <location>
        <begin position="579"/>
        <end position="599"/>
    </location>
</feature>
<dbReference type="AlphaFoldDB" id="A0A1D9PYM4"/>
<organism evidence="2 3">
    <name type="scientific">Sclerotinia sclerotiorum (strain ATCC 18683 / 1980 / Ss-1)</name>
    <name type="common">White mold</name>
    <name type="synonym">Whetzelinia sclerotiorum</name>
    <dbReference type="NCBI Taxonomy" id="665079"/>
    <lineage>
        <taxon>Eukaryota</taxon>
        <taxon>Fungi</taxon>
        <taxon>Dikarya</taxon>
        <taxon>Ascomycota</taxon>
        <taxon>Pezizomycotina</taxon>
        <taxon>Leotiomycetes</taxon>
        <taxon>Helotiales</taxon>
        <taxon>Sclerotiniaceae</taxon>
        <taxon>Sclerotinia</taxon>
    </lineage>
</organism>
<feature type="compositionally biased region" description="Polar residues" evidence="1">
    <location>
        <begin position="580"/>
        <end position="599"/>
    </location>
</feature>
<feature type="region of interest" description="Disordered" evidence="1">
    <location>
        <begin position="788"/>
        <end position="825"/>
    </location>
</feature>
<feature type="region of interest" description="Disordered" evidence="1">
    <location>
        <begin position="86"/>
        <end position="108"/>
    </location>
</feature>
<feature type="region of interest" description="Disordered" evidence="1">
    <location>
        <begin position="642"/>
        <end position="666"/>
    </location>
</feature>
<feature type="compositionally biased region" description="Low complexity" evidence="1">
    <location>
        <begin position="527"/>
        <end position="546"/>
    </location>
</feature>
<dbReference type="Proteomes" id="UP000177798">
    <property type="component" value="Chromosome 3"/>
</dbReference>
<evidence type="ECO:0000256" key="1">
    <source>
        <dbReference type="SAM" id="MobiDB-lite"/>
    </source>
</evidence>
<evidence type="ECO:0000313" key="2">
    <source>
        <dbReference type="EMBL" id="APA07652.1"/>
    </source>
</evidence>
<gene>
    <name evidence="2" type="ORF">sscle_03g024220</name>
</gene>
<protein>
    <submittedName>
        <fullName evidence="2">Uncharacterized protein</fullName>
    </submittedName>
</protein>
<sequence length="934" mass="103790">MGKSDLIPQTQPKRRVRPISNPLYFDDESFFCDVIRHHKLRPEEQFPTWNRLYSVSIEHEPRFYLECHTFYAFTLEFMNSEKSVEATEDASSPCQVPSHPKSYRKPAKYDIQPLPPIDESTESIESIQEKFKNAGPSVPVQMAVRYNTDECEDEQPPSLTSSVPSAMVSSKGTTSFGLLLPTSHRLSPMSQMIQDLEYPSSSITVDSYSNDPLGSIHDNEAETLITSNNGIKSSDCGGIDAINIHSISATPSIRELYGVQLNSRFSNLIYDAQYDRYIKRPKLDIEGGSRPSTNLQFDDVYTAADGVKEKNGKADGKMPVHAKATIMKYTNSDRIAGVRPLRMKPQVQPSNLYRDVKNGLGNGGEEDVKKHLRLASEPGRIGSPVEDQQLGRLRSDTIRTRRISRHPPANISRKLGDSPTLNRQKSRRRNASPIYLPANENENTIPRRLYTLANSQSPSPRIRSVRSPPPMDRPYRHISQLCLNEMPHVGTPPAQDRGSSGSNSPIVVDITSFVPPTAITKSPPEGVTSLVPTSTTTVSPTTPKSSIKLPPYTLDLPQIFSTPSPISLPPQIASAIPATPTRNSNSEPNISHSPISYQQPATAKSSIYSTYTPESSPHNSAITPPTVSRIFSIPSPPHTPPACLFRSNTVSTNPSSATQGTYSHSRNDTISTQASSIISHVASPSLKAHSSLKASPFINASQPLKASPSPKNNPRLDAKLPAIPPPNPRISTLSQESIALTEHLVREGIYGGIIYDIGKTGDAYPTHPNPPSTENPIPHFTQKLTSFQIRHRKKREARKLNSALRKREKKEKREQKAKEKQNRKTIKKFKAKTKKAKLAVQRKKGMVNYFQIRVFFRGLGKGVRMRVQRARRRWGEVQISRILGAKPERLDVRDGFDFVCRGESGDKNWEHVKERGGVLEGEGNGLVFERKKDG</sequence>
<proteinExistence type="predicted"/>
<reference evidence="3" key="1">
    <citation type="journal article" date="2017" name="Genome Biol. Evol.">
        <title>The complete genome sequence of the phytopathogenic fungus Sclerotinia sclerotiorum reveals insights into the genome architecture of broad host range pathogens.</title>
        <authorList>
            <person name="Derbyshire M."/>
            <person name="Denton-Giles M."/>
            <person name="Hegedus D."/>
            <person name="Seifbarghy S."/>
            <person name="Rollins J."/>
            <person name="van Kan J."/>
            <person name="Seidl M.F."/>
            <person name="Faino L."/>
            <person name="Mbengue M."/>
            <person name="Navaud O."/>
            <person name="Raffaele S."/>
            <person name="Hammond-Kosack K."/>
            <person name="Heard S."/>
            <person name="Oliver R."/>
        </authorList>
    </citation>
    <scope>NUCLEOTIDE SEQUENCE [LARGE SCALE GENOMIC DNA]</scope>
    <source>
        <strain evidence="3">ATCC 18683 / 1980 / Ss-1</strain>
    </source>
</reference>
<feature type="compositionally biased region" description="Polar residues" evidence="1">
    <location>
        <begin position="646"/>
        <end position="666"/>
    </location>
</feature>
<evidence type="ECO:0000313" key="3">
    <source>
        <dbReference type="Proteomes" id="UP000177798"/>
    </source>
</evidence>
<feature type="compositionally biased region" description="Basic and acidic residues" evidence="1">
    <location>
        <begin position="811"/>
        <end position="822"/>
    </location>
</feature>
<dbReference type="OrthoDB" id="3534485at2759"/>
<feature type="region of interest" description="Disordered" evidence="1">
    <location>
        <begin position="373"/>
        <end position="435"/>
    </location>
</feature>
<accession>A0A1D9PYM4</accession>
<dbReference type="VEuPathDB" id="FungiDB:sscle_03g024220"/>